<dbReference type="EMBL" id="QUBR01000001">
    <property type="protein sequence ID" value="REK73491.1"/>
    <property type="molecule type" value="Genomic_DNA"/>
</dbReference>
<dbReference type="NCBIfam" id="NF037982">
    <property type="entry name" value="Nramp_1"/>
    <property type="match status" value="1"/>
</dbReference>
<evidence type="ECO:0000256" key="2">
    <source>
        <dbReference type="ARBA" id="ARBA00022448"/>
    </source>
</evidence>
<dbReference type="GO" id="GO:0005384">
    <property type="term" value="F:manganese ion transmembrane transporter activity"/>
    <property type="evidence" value="ECO:0007669"/>
    <property type="project" value="TreeGrafter"/>
</dbReference>
<dbReference type="AlphaFoldDB" id="A0A371PC35"/>
<feature type="transmembrane region" description="Helical" evidence="6">
    <location>
        <begin position="281"/>
        <end position="303"/>
    </location>
</feature>
<keyword evidence="5 6" id="KW-0472">Membrane</keyword>
<dbReference type="PRINTS" id="PR00447">
    <property type="entry name" value="NATRESASSCMP"/>
</dbReference>
<dbReference type="InterPro" id="IPR001046">
    <property type="entry name" value="NRAMP_fam"/>
</dbReference>
<comment type="subcellular location">
    <subcellularLocation>
        <location evidence="1">Membrane</location>
        <topology evidence="1">Multi-pass membrane protein</topology>
    </subcellularLocation>
</comment>
<feature type="transmembrane region" description="Helical" evidence="6">
    <location>
        <begin position="46"/>
        <end position="66"/>
    </location>
</feature>
<name>A0A371PC35_9ACTN</name>
<evidence type="ECO:0000256" key="5">
    <source>
        <dbReference type="ARBA" id="ARBA00023136"/>
    </source>
</evidence>
<keyword evidence="3 6" id="KW-0812">Transmembrane</keyword>
<dbReference type="GO" id="GO:0015086">
    <property type="term" value="F:cadmium ion transmembrane transporter activity"/>
    <property type="evidence" value="ECO:0007669"/>
    <property type="project" value="TreeGrafter"/>
</dbReference>
<comment type="caution">
    <text evidence="7">The sequence shown here is derived from an EMBL/GenBank/DDBJ whole genome shotgun (WGS) entry which is preliminary data.</text>
</comment>
<feature type="transmembrane region" description="Helical" evidence="6">
    <location>
        <begin position="383"/>
        <end position="407"/>
    </location>
</feature>
<dbReference type="PANTHER" id="PTHR11706">
    <property type="entry name" value="SOLUTE CARRIER PROTEIN FAMILY 11 MEMBER"/>
    <property type="match status" value="1"/>
</dbReference>
<dbReference type="GO" id="GO:0034755">
    <property type="term" value="P:iron ion transmembrane transport"/>
    <property type="evidence" value="ECO:0007669"/>
    <property type="project" value="TreeGrafter"/>
</dbReference>
<accession>A0A371PC35</accession>
<dbReference type="Pfam" id="PF01566">
    <property type="entry name" value="Nramp"/>
    <property type="match status" value="1"/>
</dbReference>
<feature type="transmembrane region" description="Helical" evidence="6">
    <location>
        <begin position="347"/>
        <end position="371"/>
    </location>
</feature>
<keyword evidence="2" id="KW-0813">Transport</keyword>
<dbReference type="GO" id="GO:0005886">
    <property type="term" value="C:plasma membrane"/>
    <property type="evidence" value="ECO:0007669"/>
    <property type="project" value="TreeGrafter"/>
</dbReference>
<protein>
    <submittedName>
        <fullName evidence="7">Divalent metal cation transporter MntH</fullName>
    </submittedName>
</protein>
<keyword evidence="8" id="KW-1185">Reference proteome</keyword>
<feature type="transmembrane region" description="Helical" evidence="6">
    <location>
        <begin position="152"/>
        <end position="171"/>
    </location>
</feature>
<sequence length="409" mass="41940">MLRAMLTRVGRPRLGLLGPAFVAAVAYVDPGNVATNVTAGSRFGYTLVWVVVMANVMAVLVQYLSAKLGMVTGRSLATHVGERLPRGPRIAFWLQAESIAVATDLAEVVGGAIALNLLFDLPLVAGAIITAGVAMLILRIGDLRGQSALERVIMGFLALIAVGFMAGLFIDPPAAGPLAHGLVPTFEGSESVLLASGIIGATVMPHVIYLHSSLTTTRLGARGDGHSVRELLSATRTDVVLALVLAGVLNLSLLVVAATSLDGLSDTDTLEGVHRVVGSELGAGVALLFAVALLGSGLASTSVGSAAGAEVMHGLLGIRLPVLLRRVVTLIPALVVLALGAEPSRALVVSQVVLSIGIPFALVPLMVLTARRDVMGEHVNSRATTAAAGVVAAIVIALNVSLLWLTFMG</sequence>
<evidence type="ECO:0000256" key="1">
    <source>
        <dbReference type="ARBA" id="ARBA00004141"/>
    </source>
</evidence>
<evidence type="ECO:0000313" key="7">
    <source>
        <dbReference type="EMBL" id="REK73491.1"/>
    </source>
</evidence>
<evidence type="ECO:0000256" key="6">
    <source>
        <dbReference type="SAM" id="Phobius"/>
    </source>
</evidence>
<dbReference type="NCBIfam" id="NF001923">
    <property type="entry name" value="PRK00701.1"/>
    <property type="match status" value="1"/>
</dbReference>
<organism evidence="7 8">
    <name type="scientific">Aeromicrobium endophyticum</name>
    <dbReference type="NCBI Taxonomy" id="2292704"/>
    <lineage>
        <taxon>Bacteria</taxon>
        <taxon>Bacillati</taxon>
        <taxon>Actinomycetota</taxon>
        <taxon>Actinomycetes</taxon>
        <taxon>Propionibacteriales</taxon>
        <taxon>Nocardioidaceae</taxon>
        <taxon>Aeromicrobium</taxon>
    </lineage>
</organism>
<feature type="transmembrane region" description="Helical" evidence="6">
    <location>
        <begin position="191"/>
        <end position="210"/>
    </location>
</feature>
<evidence type="ECO:0000313" key="8">
    <source>
        <dbReference type="Proteomes" id="UP000265581"/>
    </source>
</evidence>
<evidence type="ECO:0000256" key="3">
    <source>
        <dbReference type="ARBA" id="ARBA00022692"/>
    </source>
</evidence>
<dbReference type="OrthoDB" id="9787548at2"/>
<dbReference type="NCBIfam" id="TIGR01197">
    <property type="entry name" value="nramp"/>
    <property type="match status" value="1"/>
</dbReference>
<evidence type="ECO:0000256" key="4">
    <source>
        <dbReference type="ARBA" id="ARBA00022989"/>
    </source>
</evidence>
<keyword evidence="4 6" id="KW-1133">Transmembrane helix</keyword>
<reference evidence="7 8" key="1">
    <citation type="submission" date="2018-08" db="EMBL/GenBank/DDBJ databases">
        <title>Aeromicrobium sp. M2KJ-4, whole genome shotgun sequence.</title>
        <authorList>
            <person name="Tuo L."/>
        </authorList>
    </citation>
    <scope>NUCLEOTIDE SEQUENCE [LARGE SCALE GENOMIC DNA]</scope>
    <source>
        <strain evidence="7 8">M2KJ-4</strain>
    </source>
</reference>
<proteinExistence type="predicted"/>
<dbReference type="PANTHER" id="PTHR11706:SF33">
    <property type="entry name" value="NATURAL RESISTANCE-ASSOCIATED MACROPHAGE PROTEIN 2"/>
    <property type="match status" value="1"/>
</dbReference>
<dbReference type="Proteomes" id="UP000265581">
    <property type="component" value="Unassembled WGS sequence"/>
</dbReference>
<feature type="transmembrane region" description="Helical" evidence="6">
    <location>
        <begin position="239"/>
        <end position="261"/>
    </location>
</feature>
<gene>
    <name evidence="7" type="ORF">DX116_08075</name>
</gene>
<feature type="transmembrane region" description="Helical" evidence="6">
    <location>
        <begin position="121"/>
        <end position="140"/>
    </location>
</feature>
<feature type="transmembrane region" description="Helical" evidence="6">
    <location>
        <begin position="323"/>
        <end position="341"/>
    </location>
</feature>